<keyword evidence="7" id="KW-1185">Reference proteome</keyword>
<dbReference type="EMBL" id="FWFO01000008">
    <property type="protein sequence ID" value="SLN73718.1"/>
    <property type="molecule type" value="Genomic_DNA"/>
</dbReference>
<name>A0A1Y5TW58_9RHOB</name>
<dbReference type="InterPro" id="IPR000847">
    <property type="entry name" value="LysR_HTH_N"/>
</dbReference>
<dbReference type="FunFam" id="1.10.10.10:FF:000001">
    <property type="entry name" value="LysR family transcriptional regulator"/>
    <property type="match status" value="1"/>
</dbReference>
<evidence type="ECO:0000256" key="4">
    <source>
        <dbReference type="ARBA" id="ARBA00023163"/>
    </source>
</evidence>
<dbReference type="InterPro" id="IPR005119">
    <property type="entry name" value="LysR_subst-bd"/>
</dbReference>
<protein>
    <submittedName>
        <fullName evidence="6">HTH-type transcriptional regulator CynR</fullName>
    </submittedName>
</protein>
<dbReference type="GO" id="GO:0005829">
    <property type="term" value="C:cytosol"/>
    <property type="evidence" value="ECO:0007669"/>
    <property type="project" value="TreeGrafter"/>
</dbReference>
<dbReference type="PANTHER" id="PTHR30419">
    <property type="entry name" value="HTH-TYPE TRANSCRIPTIONAL REGULATOR YBHD"/>
    <property type="match status" value="1"/>
</dbReference>
<organism evidence="6 7">
    <name type="scientific">Falsiruegeria litorea R37</name>
    <dbReference type="NCBI Taxonomy" id="1200284"/>
    <lineage>
        <taxon>Bacteria</taxon>
        <taxon>Pseudomonadati</taxon>
        <taxon>Pseudomonadota</taxon>
        <taxon>Alphaproteobacteria</taxon>
        <taxon>Rhodobacterales</taxon>
        <taxon>Roseobacteraceae</taxon>
        <taxon>Falsiruegeria</taxon>
    </lineage>
</organism>
<comment type="similarity">
    <text evidence="1">Belongs to the LysR transcriptional regulatory family.</text>
</comment>
<dbReference type="Pfam" id="PF03466">
    <property type="entry name" value="LysR_substrate"/>
    <property type="match status" value="1"/>
</dbReference>
<dbReference type="AlphaFoldDB" id="A0A1Y5TW58"/>
<dbReference type="Proteomes" id="UP000193077">
    <property type="component" value="Unassembled WGS sequence"/>
</dbReference>
<keyword evidence="2" id="KW-0805">Transcription regulation</keyword>
<evidence type="ECO:0000256" key="2">
    <source>
        <dbReference type="ARBA" id="ARBA00023015"/>
    </source>
</evidence>
<evidence type="ECO:0000313" key="6">
    <source>
        <dbReference type="EMBL" id="SLN73718.1"/>
    </source>
</evidence>
<dbReference type="Gene3D" id="3.40.190.10">
    <property type="entry name" value="Periplasmic binding protein-like II"/>
    <property type="match status" value="2"/>
</dbReference>
<dbReference type="Pfam" id="PF00126">
    <property type="entry name" value="HTH_1"/>
    <property type="match status" value="1"/>
</dbReference>
<dbReference type="PROSITE" id="PS50931">
    <property type="entry name" value="HTH_LYSR"/>
    <property type="match status" value="1"/>
</dbReference>
<dbReference type="SUPFAM" id="SSF53850">
    <property type="entry name" value="Periplasmic binding protein-like II"/>
    <property type="match status" value="1"/>
</dbReference>
<sequence>MNIRQLRYFITIVDEGSVSSAARVLHIAQPALSQHIANLEAELTTDLLVRSSRGVKPTRAGEVLYQHARKIAAQIKQATDDVRNEAETPRGEVSVVVPPMLGVHVAPRLLERVAEKFPEVDLRIMEELGLNVRDMIENARVDMGILATQNHTPKADHLLLYREPLFLVSRRKKDDPPCDGTSTIKAEKIFDVPLVLSQQSHAVREMVETLAQESGRTLAPRVTTESTRLRLSYIRSGVTCGVLPWPSFDALWQRGEITARRLVDPDLTRNIFLIWPKNQPLNAASRAVRQELVDICHDLFEQGVIRGSLVATREQLQDS</sequence>
<feature type="domain" description="HTH lysR-type" evidence="5">
    <location>
        <begin position="1"/>
        <end position="58"/>
    </location>
</feature>
<evidence type="ECO:0000313" key="7">
    <source>
        <dbReference type="Proteomes" id="UP000193077"/>
    </source>
</evidence>
<keyword evidence="3" id="KW-0238">DNA-binding</keyword>
<reference evidence="6 7" key="1">
    <citation type="submission" date="2017-03" db="EMBL/GenBank/DDBJ databases">
        <authorList>
            <person name="Afonso C.L."/>
            <person name="Miller P.J."/>
            <person name="Scott M.A."/>
            <person name="Spackman E."/>
            <person name="Goraichik I."/>
            <person name="Dimitrov K.M."/>
            <person name="Suarez D.L."/>
            <person name="Swayne D.E."/>
        </authorList>
    </citation>
    <scope>NUCLEOTIDE SEQUENCE [LARGE SCALE GENOMIC DNA]</scope>
    <source>
        <strain evidence="6 7">CECT 7639</strain>
    </source>
</reference>
<dbReference type="SUPFAM" id="SSF46785">
    <property type="entry name" value="Winged helix' DNA-binding domain"/>
    <property type="match status" value="1"/>
</dbReference>
<dbReference type="InterPro" id="IPR036388">
    <property type="entry name" value="WH-like_DNA-bd_sf"/>
</dbReference>
<proteinExistence type="inferred from homology"/>
<dbReference type="GO" id="GO:0003700">
    <property type="term" value="F:DNA-binding transcription factor activity"/>
    <property type="evidence" value="ECO:0007669"/>
    <property type="project" value="InterPro"/>
</dbReference>
<dbReference type="GO" id="GO:0003677">
    <property type="term" value="F:DNA binding"/>
    <property type="evidence" value="ECO:0007669"/>
    <property type="project" value="UniProtKB-KW"/>
</dbReference>
<dbReference type="PRINTS" id="PR00039">
    <property type="entry name" value="HTHLYSR"/>
</dbReference>
<evidence type="ECO:0000259" key="5">
    <source>
        <dbReference type="PROSITE" id="PS50931"/>
    </source>
</evidence>
<dbReference type="RefSeq" id="WP_085798090.1">
    <property type="nucleotide sequence ID" value="NZ_FWFO01000008.1"/>
</dbReference>
<dbReference type="InterPro" id="IPR036390">
    <property type="entry name" value="WH_DNA-bd_sf"/>
</dbReference>
<accession>A0A1Y5TW58</accession>
<dbReference type="OrthoDB" id="8479357at2"/>
<evidence type="ECO:0000256" key="1">
    <source>
        <dbReference type="ARBA" id="ARBA00009437"/>
    </source>
</evidence>
<dbReference type="Gene3D" id="1.10.10.10">
    <property type="entry name" value="Winged helix-like DNA-binding domain superfamily/Winged helix DNA-binding domain"/>
    <property type="match status" value="1"/>
</dbReference>
<keyword evidence="4" id="KW-0804">Transcription</keyword>
<gene>
    <name evidence="6" type="primary">cynR_5</name>
    <name evidence="6" type="ORF">TRL7639_04450</name>
</gene>
<dbReference type="InterPro" id="IPR050950">
    <property type="entry name" value="HTH-type_LysR_regulators"/>
</dbReference>
<evidence type="ECO:0000256" key="3">
    <source>
        <dbReference type="ARBA" id="ARBA00023125"/>
    </source>
</evidence>